<name>F4LS46_TEPAE</name>
<feature type="domain" description="HTH cro/C1-type" evidence="2">
    <location>
        <begin position="7"/>
        <end position="61"/>
    </location>
</feature>
<dbReference type="eggNOG" id="COG1396">
    <property type="taxonomic scope" value="Bacteria"/>
</dbReference>
<evidence type="ECO:0000313" key="3">
    <source>
        <dbReference type="EMBL" id="CDI40284.1"/>
    </source>
</evidence>
<dbReference type="PROSITE" id="PS50943">
    <property type="entry name" value="HTH_CROC1"/>
    <property type="match status" value="3"/>
</dbReference>
<dbReference type="STRING" id="1209989.TepRe1_0098"/>
<evidence type="ECO:0000259" key="2">
    <source>
        <dbReference type="PROSITE" id="PS50943"/>
    </source>
</evidence>
<dbReference type="Proteomes" id="UP000010802">
    <property type="component" value="Chromosome"/>
</dbReference>
<dbReference type="KEGG" id="tae:TepiRe1_0101"/>
<dbReference type="InterPro" id="IPR010982">
    <property type="entry name" value="Lambda_DNA-bd_dom_sf"/>
</dbReference>
<dbReference type="Pfam" id="PF01381">
    <property type="entry name" value="HTH_3"/>
    <property type="match status" value="3"/>
</dbReference>
<dbReference type="HOGENOM" id="CLU_1084338_0_0_9"/>
<evidence type="ECO:0000313" key="4">
    <source>
        <dbReference type="Proteomes" id="UP000010802"/>
    </source>
</evidence>
<feature type="domain" description="HTH cro/C1-type" evidence="2">
    <location>
        <begin position="76"/>
        <end position="130"/>
    </location>
</feature>
<dbReference type="SMART" id="SM00530">
    <property type="entry name" value="HTH_XRE"/>
    <property type="match status" value="3"/>
</dbReference>
<organism evidence="3 4">
    <name type="scientific">Tepidanaerobacter acetatoxydans (strain DSM 21804 / JCM 16047 / Re1)</name>
    <dbReference type="NCBI Taxonomy" id="1209989"/>
    <lineage>
        <taxon>Bacteria</taxon>
        <taxon>Bacillati</taxon>
        <taxon>Bacillota</taxon>
        <taxon>Clostridia</taxon>
        <taxon>Thermosediminibacterales</taxon>
        <taxon>Tepidanaerobacteraceae</taxon>
        <taxon>Tepidanaerobacter</taxon>
    </lineage>
</organism>
<keyword evidence="4" id="KW-1185">Reference proteome</keyword>
<gene>
    <name evidence="3" type="ordered locus">TEPIRE1_0101</name>
</gene>
<dbReference type="eggNOG" id="COG3620">
    <property type="taxonomic scope" value="Bacteria"/>
</dbReference>
<dbReference type="CDD" id="cd00093">
    <property type="entry name" value="HTH_XRE"/>
    <property type="match status" value="3"/>
</dbReference>
<dbReference type="PANTHER" id="PTHR46797">
    <property type="entry name" value="HTH-TYPE TRANSCRIPTIONAL REGULATOR"/>
    <property type="match status" value="1"/>
</dbReference>
<dbReference type="KEGG" id="tep:TepRe1_0098"/>
<accession>F4LS46</accession>
<feature type="domain" description="HTH cro/C1-type" evidence="2">
    <location>
        <begin position="141"/>
        <end position="195"/>
    </location>
</feature>
<dbReference type="RefSeq" id="WP_013777233.1">
    <property type="nucleotide sequence ID" value="NC_015519.1"/>
</dbReference>
<sequence>MIDHKLIRSLRQKRNMTLQDLAQQAGLSVSYLSEIELGKKQPSLETIDKLAQALNISREGLISSSSAGAGGIGAKIALIRQEKNLSLSELAEKVGISPSYLCQIESGRAMPALSTLKSIAKALDVKPENLMAAASFVGYKIKKIRCERKITQAELAEKAGVSTGLIGQIESGKVEPSIKTLEKIAAALSLSPCFFVSEDEELSSILKPMNPKVRELLNDPKVRSALELLADCSAEEFSFILKFIQLYKEHRES</sequence>
<dbReference type="AlphaFoldDB" id="F4LS46"/>
<evidence type="ECO:0000256" key="1">
    <source>
        <dbReference type="ARBA" id="ARBA00023125"/>
    </source>
</evidence>
<dbReference type="InterPro" id="IPR001387">
    <property type="entry name" value="Cro/C1-type_HTH"/>
</dbReference>
<proteinExistence type="predicted"/>
<dbReference type="OrthoDB" id="371153at2"/>
<dbReference type="GO" id="GO:0003677">
    <property type="term" value="F:DNA binding"/>
    <property type="evidence" value="ECO:0007669"/>
    <property type="project" value="UniProtKB-KW"/>
</dbReference>
<dbReference type="PANTHER" id="PTHR46797:SF1">
    <property type="entry name" value="METHYLPHOSPHONATE SYNTHASE"/>
    <property type="match status" value="1"/>
</dbReference>
<dbReference type="SUPFAM" id="SSF47413">
    <property type="entry name" value="lambda repressor-like DNA-binding domains"/>
    <property type="match status" value="3"/>
</dbReference>
<dbReference type="Gene3D" id="1.10.260.40">
    <property type="entry name" value="lambda repressor-like DNA-binding domains"/>
    <property type="match status" value="3"/>
</dbReference>
<dbReference type="InterPro" id="IPR050807">
    <property type="entry name" value="TransReg_Diox_bact_type"/>
</dbReference>
<dbReference type="GO" id="GO:0005829">
    <property type="term" value="C:cytosol"/>
    <property type="evidence" value="ECO:0007669"/>
    <property type="project" value="TreeGrafter"/>
</dbReference>
<reference evidence="4" key="1">
    <citation type="journal article" date="2013" name="Genome Announc.">
        <title>First genome sequence of a syntrophic acetate-oxidizing bacterium, Tepidanaerobacter acetatoxydans strain Re1.</title>
        <authorList>
            <person name="Manzoor S."/>
            <person name="Bongcam-Rudloff E."/>
            <person name="Schnurer A."/>
            <person name="Muller B."/>
        </authorList>
    </citation>
    <scope>NUCLEOTIDE SEQUENCE [LARGE SCALE GENOMIC DNA]</scope>
    <source>
        <strain evidence="4">Re1</strain>
    </source>
</reference>
<dbReference type="GO" id="GO:0003700">
    <property type="term" value="F:DNA-binding transcription factor activity"/>
    <property type="evidence" value="ECO:0007669"/>
    <property type="project" value="TreeGrafter"/>
</dbReference>
<dbReference type="EMBL" id="HF563609">
    <property type="protein sequence ID" value="CDI40284.1"/>
    <property type="molecule type" value="Genomic_DNA"/>
</dbReference>
<keyword evidence="1" id="KW-0238">DNA-binding</keyword>
<protein>
    <submittedName>
        <fullName evidence="3">Helix-turn-helix domain protein</fullName>
    </submittedName>
</protein>